<dbReference type="EMBL" id="CP032829">
    <property type="protein sequence ID" value="AYJ87588.1"/>
    <property type="molecule type" value="Genomic_DNA"/>
</dbReference>
<sequence length="143" mass="15127">MADESLTIAELLPHLAPAAQPARNVLVAMRLMASGGTDNAHAANTMIATCGIGYQKPLIFLRMLMQEVSRVARHPITIAPCCCPRMTEGEAAFLDLIETASDTTPTARAALTRLTGTLDHLSALFIAQGLATAMADLGRPVSR</sequence>
<evidence type="ECO:0000313" key="1">
    <source>
        <dbReference type="EMBL" id="AYJ87588.1"/>
    </source>
</evidence>
<dbReference type="Pfam" id="PF20333">
    <property type="entry name" value="DUF6628"/>
    <property type="match status" value="1"/>
</dbReference>
<organism evidence="1 2">
    <name type="scientific">Sphingomonas paeninsulae</name>
    <dbReference type="NCBI Taxonomy" id="2319844"/>
    <lineage>
        <taxon>Bacteria</taxon>
        <taxon>Pseudomonadati</taxon>
        <taxon>Pseudomonadota</taxon>
        <taxon>Alphaproteobacteria</taxon>
        <taxon>Sphingomonadales</taxon>
        <taxon>Sphingomonadaceae</taxon>
        <taxon>Sphingomonas</taxon>
    </lineage>
</organism>
<dbReference type="InterPro" id="IPR046736">
    <property type="entry name" value="DUF6628"/>
</dbReference>
<dbReference type="Proteomes" id="UP000276254">
    <property type="component" value="Chromosome"/>
</dbReference>
<gene>
    <name evidence="1" type="ORF">D3Y57_18770</name>
</gene>
<reference evidence="1 2" key="1">
    <citation type="submission" date="2018-09" db="EMBL/GenBank/DDBJ databases">
        <title>Sphingomonas peninsula sp. nov., isolated from fildes peninsula, Antarctic soil.</title>
        <authorList>
            <person name="Yingchao G."/>
        </authorList>
    </citation>
    <scope>NUCLEOTIDE SEQUENCE [LARGE SCALE GENOMIC DNA]</scope>
    <source>
        <strain evidence="1 2">YZ-8</strain>
    </source>
</reference>
<dbReference type="AlphaFoldDB" id="A0A494TQ47"/>
<keyword evidence="2" id="KW-1185">Reference proteome</keyword>
<dbReference type="OrthoDB" id="7410293at2"/>
<dbReference type="KEGG" id="spha:D3Y57_18770"/>
<dbReference type="RefSeq" id="WP_121155103.1">
    <property type="nucleotide sequence ID" value="NZ_CP032829.1"/>
</dbReference>
<accession>A0A494TQ47</accession>
<evidence type="ECO:0000313" key="2">
    <source>
        <dbReference type="Proteomes" id="UP000276254"/>
    </source>
</evidence>
<proteinExistence type="predicted"/>
<name>A0A494TQ47_SPHPE</name>
<protein>
    <submittedName>
        <fullName evidence="1">Uncharacterized protein</fullName>
    </submittedName>
</protein>